<dbReference type="AlphaFoldDB" id="A0A645CMW4"/>
<dbReference type="EMBL" id="VSSQ01028591">
    <property type="protein sequence ID" value="MPM78366.1"/>
    <property type="molecule type" value="Genomic_DNA"/>
</dbReference>
<keyword evidence="1" id="KW-0472">Membrane</keyword>
<sequence>MTERKLKRILHNKPYLMDGLFVRSRYEAQQMALASTLTIELVLQSIRQDSEISAATWARVDVALKAKQHRDSKQTTYKERTHDWGSNIRTRRRVVAVAAAMILVVAFFTLIPTGRTLAKGAFDYFANVFDNHIKIAPSGQSSMHPGVYMDWLH</sequence>
<keyword evidence="1" id="KW-0812">Transmembrane</keyword>
<reference evidence="2" key="1">
    <citation type="submission" date="2019-08" db="EMBL/GenBank/DDBJ databases">
        <authorList>
            <person name="Kucharzyk K."/>
            <person name="Murdoch R.W."/>
            <person name="Higgins S."/>
            <person name="Loffler F."/>
        </authorList>
    </citation>
    <scope>NUCLEOTIDE SEQUENCE</scope>
</reference>
<comment type="caution">
    <text evidence="2">The sequence shown here is derived from an EMBL/GenBank/DDBJ whole genome shotgun (WGS) entry which is preliminary data.</text>
</comment>
<proteinExistence type="predicted"/>
<feature type="transmembrane region" description="Helical" evidence="1">
    <location>
        <begin position="94"/>
        <end position="111"/>
    </location>
</feature>
<keyword evidence="1" id="KW-1133">Transmembrane helix</keyword>
<evidence type="ECO:0000256" key="1">
    <source>
        <dbReference type="SAM" id="Phobius"/>
    </source>
</evidence>
<evidence type="ECO:0000313" key="2">
    <source>
        <dbReference type="EMBL" id="MPM78366.1"/>
    </source>
</evidence>
<organism evidence="2">
    <name type="scientific">bioreactor metagenome</name>
    <dbReference type="NCBI Taxonomy" id="1076179"/>
    <lineage>
        <taxon>unclassified sequences</taxon>
        <taxon>metagenomes</taxon>
        <taxon>ecological metagenomes</taxon>
    </lineage>
</organism>
<gene>
    <name evidence="2" type="ORF">SDC9_125377</name>
</gene>
<name>A0A645CMW4_9ZZZZ</name>
<protein>
    <submittedName>
        <fullName evidence="2">Uncharacterized protein</fullName>
    </submittedName>
</protein>
<accession>A0A645CMW4</accession>